<feature type="transmembrane region" description="Helical" evidence="5">
    <location>
        <begin position="76"/>
        <end position="93"/>
    </location>
</feature>
<dbReference type="Proteomes" id="UP000004892">
    <property type="component" value="Unassembled WGS sequence"/>
</dbReference>
<dbReference type="RefSeq" id="WP_009135447.1">
    <property type="nucleotide sequence ID" value="NZ_JH594596.1"/>
</dbReference>
<dbReference type="eggNOG" id="ENOG502ZAF5">
    <property type="taxonomic scope" value="Bacteria"/>
</dbReference>
<dbReference type="InterPro" id="IPR027359">
    <property type="entry name" value="Volt_channel_dom_sf"/>
</dbReference>
<evidence type="ECO:0000256" key="1">
    <source>
        <dbReference type="ARBA" id="ARBA00004141"/>
    </source>
</evidence>
<dbReference type="HOGENOM" id="CLU_093393_0_0_10"/>
<feature type="transmembrane region" description="Helical" evidence="5">
    <location>
        <begin position="99"/>
        <end position="120"/>
    </location>
</feature>
<evidence type="ECO:0000256" key="5">
    <source>
        <dbReference type="SAM" id="Phobius"/>
    </source>
</evidence>
<feature type="transmembrane region" description="Helical" evidence="5">
    <location>
        <begin position="44"/>
        <end position="64"/>
    </location>
</feature>
<proteinExistence type="predicted"/>
<evidence type="ECO:0000259" key="6">
    <source>
        <dbReference type="Pfam" id="PF07885"/>
    </source>
</evidence>
<feature type="transmembrane region" description="Helical" evidence="5">
    <location>
        <begin position="12"/>
        <end position="32"/>
    </location>
</feature>
<dbReference type="InterPro" id="IPR013099">
    <property type="entry name" value="K_chnl_dom"/>
</dbReference>
<protein>
    <recommendedName>
        <fullName evidence="6">Potassium channel domain-containing protein</fullName>
    </recommendedName>
</protein>
<evidence type="ECO:0000313" key="8">
    <source>
        <dbReference type="Proteomes" id="UP000004892"/>
    </source>
</evidence>
<dbReference type="STRING" id="742817.HMPREF9449_00293"/>
<dbReference type="AlphaFoldDB" id="H1DDF7"/>
<comment type="caution">
    <text evidence="7">The sequence shown here is derived from an EMBL/GenBank/DDBJ whole genome shotgun (WGS) entry which is preliminary data.</text>
</comment>
<feature type="transmembrane region" description="Helical" evidence="5">
    <location>
        <begin position="192"/>
        <end position="211"/>
    </location>
</feature>
<dbReference type="Gene3D" id="1.10.287.70">
    <property type="match status" value="1"/>
</dbReference>
<feature type="domain" description="Potassium channel" evidence="6">
    <location>
        <begin position="139"/>
        <end position="216"/>
    </location>
</feature>
<evidence type="ECO:0000256" key="4">
    <source>
        <dbReference type="ARBA" id="ARBA00023136"/>
    </source>
</evidence>
<dbReference type="PATRIC" id="fig|742817.3.peg.308"/>
<keyword evidence="2 5" id="KW-0812">Transmembrane</keyword>
<dbReference type="EMBL" id="ADMC01000002">
    <property type="protein sequence ID" value="EHP50966.1"/>
    <property type="molecule type" value="Genomic_DNA"/>
</dbReference>
<dbReference type="SUPFAM" id="SSF81324">
    <property type="entry name" value="Voltage-gated potassium channels"/>
    <property type="match status" value="1"/>
</dbReference>
<comment type="subcellular location">
    <subcellularLocation>
        <location evidence="1">Membrane</location>
        <topology evidence="1">Multi-pass membrane protein</topology>
    </subcellularLocation>
</comment>
<keyword evidence="8" id="KW-1185">Reference proteome</keyword>
<accession>H1DDF7</accession>
<gene>
    <name evidence="7" type="ORF">HMPREF9449_00293</name>
</gene>
<reference evidence="7 8" key="1">
    <citation type="submission" date="2012-01" db="EMBL/GenBank/DDBJ databases">
        <title>The Genome Sequence of Odoribacter laneus YIT 12061.</title>
        <authorList>
            <consortium name="The Broad Institute Genome Sequencing Platform"/>
            <person name="Earl A."/>
            <person name="Ward D."/>
            <person name="Feldgarden M."/>
            <person name="Gevers D."/>
            <person name="Morotomi M."/>
            <person name="Young S.K."/>
            <person name="Zeng Q."/>
            <person name="Gargeya S."/>
            <person name="Fitzgerald M."/>
            <person name="Haas B."/>
            <person name="Abouelleil A."/>
            <person name="Alvarado L."/>
            <person name="Arachchi H.M."/>
            <person name="Berlin A."/>
            <person name="Chapman S.B."/>
            <person name="Gearin G."/>
            <person name="Goldberg J."/>
            <person name="Griggs A."/>
            <person name="Gujja S."/>
            <person name="Hansen M."/>
            <person name="Heiman D."/>
            <person name="Howarth C."/>
            <person name="Larimer J."/>
            <person name="Lui A."/>
            <person name="MacDonald P.J.P."/>
            <person name="McCowen C."/>
            <person name="Montmayeur A."/>
            <person name="Murphy C."/>
            <person name="Neiman D."/>
            <person name="Pearson M."/>
            <person name="Priest M."/>
            <person name="Roberts A."/>
            <person name="Saif S."/>
            <person name="Shea T."/>
            <person name="Sisk P."/>
            <person name="Stolte C."/>
            <person name="Sykes S."/>
            <person name="Wortman J."/>
            <person name="Nusbaum C."/>
            <person name="Birren B."/>
        </authorList>
    </citation>
    <scope>NUCLEOTIDE SEQUENCE [LARGE SCALE GENOMIC DNA]</scope>
    <source>
        <strain evidence="7 8">YIT 12061</strain>
    </source>
</reference>
<keyword evidence="4 5" id="KW-0472">Membrane</keyword>
<dbReference type="GO" id="GO:0016020">
    <property type="term" value="C:membrane"/>
    <property type="evidence" value="ECO:0007669"/>
    <property type="project" value="UniProtKB-SubCell"/>
</dbReference>
<name>H1DDF7_9BACT</name>
<dbReference type="Pfam" id="PF07885">
    <property type="entry name" value="Ion_trans_2"/>
    <property type="match status" value="1"/>
</dbReference>
<evidence type="ECO:0000256" key="2">
    <source>
        <dbReference type="ARBA" id="ARBA00022692"/>
    </source>
</evidence>
<keyword evidence="3 5" id="KW-1133">Transmembrane helix</keyword>
<organism evidence="7 8">
    <name type="scientific">Odoribacter laneus YIT 12061</name>
    <dbReference type="NCBI Taxonomy" id="742817"/>
    <lineage>
        <taxon>Bacteria</taxon>
        <taxon>Pseudomonadati</taxon>
        <taxon>Bacteroidota</taxon>
        <taxon>Bacteroidia</taxon>
        <taxon>Bacteroidales</taxon>
        <taxon>Odoribacteraceae</taxon>
        <taxon>Odoribacter</taxon>
    </lineage>
</organism>
<dbReference type="GeneID" id="98067954"/>
<sequence length="225" mass="26085">MKQENRIFEKFLNVLVLLGSLFIIIIVSIELLSVRPVLSEQFILNTHLIVCFIFLLDFFVRWFYSGQGWRFMWRNLFFFLVSIPYLNIVYAFAPTLSHGAWVALRLIPLARGIYGVSLIVNWMTSSKITNLFITYLTILFIIIYFSSIIFFFVEHGPNPLVKGYWDAFNWALMNVTTVGSNIFGVTKLGQSLAVVLAASGMIFFPIFTAYVTTRFQNKRKRIENN</sequence>
<feature type="transmembrane region" description="Helical" evidence="5">
    <location>
        <begin position="132"/>
        <end position="153"/>
    </location>
</feature>
<dbReference type="Gene3D" id="1.20.120.350">
    <property type="entry name" value="Voltage-gated potassium channels. Chain C"/>
    <property type="match status" value="1"/>
</dbReference>
<evidence type="ECO:0000313" key="7">
    <source>
        <dbReference type="EMBL" id="EHP50966.1"/>
    </source>
</evidence>
<evidence type="ECO:0000256" key="3">
    <source>
        <dbReference type="ARBA" id="ARBA00022989"/>
    </source>
</evidence>